<keyword evidence="3" id="KW-0813">Transport</keyword>
<evidence type="ECO:0000313" key="11">
    <source>
        <dbReference type="Proteomes" id="UP000752696"/>
    </source>
</evidence>
<dbReference type="AlphaFoldDB" id="A0A6V7HD40"/>
<feature type="transmembrane region" description="Helical" evidence="7">
    <location>
        <begin position="438"/>
        <end position="461"/>
    </location>
</feature>
<dbReference type="PROSITE" id="PS00217">
    <property type="entry name" value="SUGAR_TRANSPORT_2"/>
    <property type="match status" value="1"/>
</dbReference>
<feature type="signal peptide" evidence="8">
    <location>
        <begin position="1"/>
        <end position="18"/>
    </location>
</feature>
<name>A0A6V7HD40_9HYME</name>
<feature type="non-terminal residue" evidence="10">
    <location>
        <position position="1"/>
    </location>
</feature>
<feature type="transmembrane region" description="Helical" evidence="7">
    <location>
        <begin position="473"/>
        <end position="495"/>
    </location>
</feature>
<dbReference type="GO" id="GO:0016020">
    <property type="term" value="C:membrane"/>
    <property type="evidence" value="ECO:0007669"/>
    <property type="project" value="UniProtKB-SubCell"/>
</dbReference>
<proteinExistence type="inferred from homology"/>
<comment type="similarity">
    <text evidence="2">Belongs to the major facilitator superfamily.</text>
</comment>
<dbReference type="OrthoDB" id="3936150at2759"/>
<protein>
    <recommendedName>
        <fullName evidence="9">Major facilitator superfamily (MFS) profile domain-containing protein</fullName>
    </recommendedName>
</protein>
<dbReference type="PROSITE" id="PS50850">
    <property type="entry name" value="MFS"/>
    <property type="match status" value="1"/>
</dbReference>
<evidence type="ECO:0000256" key="7">
    <source>
        <dbReference type="SAM" id="Phobius"/>
    </source>
</evidence>
<feature type="transmembrane region" description="Helical" evidence="7">
    <location>
        <begin position="388"/>
        <end position="406"/>
    </location>
</feature>
<feature type="transmembrane region" description="Helical" evidence="7">
    <location>
        <begin position="177"/>
        <end position="196"/>
    </location>
</feature>
<dbReference type="InterPro" id="IPR005828">
    <property type="entry name" value="MFS_sugar_transport-like"/>
</dbReference>
<dbReference type="GO" id="GO:0022857">
    <property type="term" value="F:transmembrane transporter activity"/>
    <property type="evidence" value="ECO:0007669"/>
    <property type="project" value="InterPro"/>
</dbReference>
<feature type="non-terminal residue" evidence="10">
    <location>
        <position position="511"/>
    </location>
</feature>
<feature type="transmembrane region" description="Helical" evidence="7">
    <location>
        <begin position="413"/>
        <end position="432"/>
    </location>
</feature>
<dbReference type="SUPFAM" id="SSF103473">
    <property type="entry name" value="MFS general substrate transporter"/>
    <property type="match status" value="2"/>
</dbReference>
<organism evidence="10 11">
    <name type="scientific">Heterotrigona itama</name>
    <dbReference type="NCBI Taxonomy" id="395501"/>
    <lineage>
        <taxon>Eukaryota</taxon>
        <taxon>Metazoa</taxon>
        <taxon>Ecdysozoa</taxon>
        <taxon>Arthropoda</taxon>
        <taxon>Hexapoda</taxon>
        <taxon>Insecta</taxon>
        <taxon>Pterygota</taxon>
        <taxon>Neoptera</taxon>
        <taxon>Endopterygota</taxon>
        <taxon>Hymenoptera</taxon>
        <taxon>Apocrita</taxon>
        <taxon>Aculeata</taxon>
        <taxon>Apoidea</taxon>
        <taxon>Anthophila</taxon>
        <taxon>Apidae</taxon>
        <taxon>Heterotrigona</taxon>
    </lineage>
</organism>
<keyword evidence="11" id="KW-1185">Reference proteome</keyword>
<evidence type="ECO:0000256" key="1">
    <source>
        <dbReference type="ARBA" id="ARBA00004141"/>
    </source>
</evidence>
<evidence type="ECO:0000256" key="6">
    <source>
        <dbReference type="ARBA" id="ARBA00023136"/>
    </source>
</evidence>
<evidence type="ECO:0000259" key="9">
    <source>
        <dbReference type="PROSITE" id="PS50850"/>
    </source>
</evidence>
<evidence type="ECO:0000256" key="2">
    <source>
        <dbReference type="ARBA" id="ARBA00008335"/>
    </source>
</evidence>
<keyword evidence="4 7" id="KW-0812">Transmembrane</keyword>
<feature type="transmembrane region" description="Helical" evidence="7">
    <location>
        <begin position="98"/>
        <end position="120"/>
    </location>
</feature>
<dbReference type="PANTHER" id="PTHR23511">
    <property type="entry name" value="SYNAPTIC VESICLE GLYCOPROTEIN 2"/>
    <property type="match status" value="1"/>
</dbReference>
<dbReference type="InterPro" id="IPR020846">
    <property type="entry name" value="MFS_dom"/>
</dbReference>
<feature type="domain" description="Major facilitator superfamily (MFS) profile" evidence="9">
    <location>
        <begin position="8"/>
        <end position="511"/>
    </location>
</feature>
<dbReference type="InterPro" id="IPR005829">
    <property type="entry name" value="Sugar_transporter_CS"/>
</dbReference>
<accession>A0A6V7HD40</accession>
<evidence type="ECO:0000256" key="3">
    <source>
        <dbReference type="ARBA" id="ARBA00022448"/>
    </source>
</evidence>
<sequence>YGTFNVLLLLAALPVAWAGIFDTTTTAFIIASAECDLKLTYFEKGTLCASPFLGMALTSFVWDHLTPHVGMRNLFILGLLADSILNLLASAVDSYYAFLAIKFFNGVLAGGPFSMVSTYLSEFHSPSYKASFTRWASLVMNAAIVIPAGKPYPRRIVPSLPASLVRFWSSRRSKGRFFLSVIAFIITPLSLTVNVFNHRYTTWRIYLLICSIVPVFGLVTASTLPHSPKFLVENGKPDEALKLLRRMYSVNNKKPANTFPIKALLVWENGRPSSRRSVFKTNCEKVRVACYNTKLLFSSPYSRAFASLNFLQFGSMLGFNTMRLWVPHLFIILNNFDDKMWTKDRSPTMREMLDRRMAVPARDYLDCPNFDNICLTWKINAAVYQNSAIIALSAVVFSFLAGLISTSKFRKKAIMLAAFLVSVISSFGMNWAQSPPYMLTLAAAIIVTTRITGNIVTAVNIDVIPIPLRSTSLNVLVTVGNVAAVLGNFIFSALLDVECVVGFMGIGCLLF</sequence>
<dbReference type="Gene3D" id="1.20.1250.20">
    <property type="entry name" value="MFS general substrate transporter like domains"/>
    <property type="match status" value="1"/>
</dbReference>
<dbReference type="Pfam" id="PF00083">
    <property type="entry name" value="Sugar_tr"/>
    <property type="match status" value="1"/>
</dbReference>
<feature type="chain" id="PRO_5028353622" description="Major facilitator superfamily (MFS) profile domain-containing protein" evidence="8">
    <location>
        <begin position="19"/>
        <end position="511"/>
    </location>
</feature>
<gene>
    <name evidence="10" type="ORF">MHI_LOCUS793834</name>
</gene>
<feature type="transmembrane region" description="Helical" evidence="7">
    <location>
        <begin position="74"/>
        <end position="92"/>
    </location>
</feature>
<reference evidence="10" key="1">
    <citation type="submission" date="2020-07" db="EMBL/GenBank/DDBJ databases">
        <authorList>
            <person name="Nazaruddin N."/>
        </authorList>
    </citation>
    <scope>NUCLEOTIDE SEQUENCE</scope>
</reference>
<keyword evidence="8" id="KW-0732">Signal</keyword>
<keyword evidence="5 7" id="KW-1133">Transmembrane helix</keyword>
<evidence type="ECO:0000256" key="4">
    <source>
        <dbReference type="ARBA" id="ARBA00022692"/>
    </source>
</evidence>
<dbReference type="InterPro" id="IPR036259">
    <property type="entry name" value="MFS_trans_sf"/>
</dbReference>
<feature type="transmembrane region" description="Helical" evidence="7">
    <location>
        <begin position="203"/>
        <end position="224"/>
    </location>
</feature>
<comment type="subcellular location">
    <subcellularLocation>
        <location evidence="1">Membrane</location>
        <topology evidence="1">Multi-pass membrane protein</topology>
    </subcellularLocation>
</comment>
<keyword evidence="6 7" id="KW-0472">Membrane</keyword>
<dbReference type="PANTHER" id="PTHR23511:SF36">
    <property type="entry name" value="EG:BACR7A4.13 PROTEIN-RELATED"/>
    <property type="match status" value="1"/>
</dbReference>
<dbReference type="EMBL" id="CAJDYZ010010744">
    <property type="protein sequence ID" value="CAD1478399.1"/>
    <property type="molecule type" value="Genomic_DNA"/>
</dbReference>
<dbReference type="Proteomes" id="UP000752696">
    <property type="component" value="Unassembled WGS sequence"/>
</dbReference>
<evidence type="ECO:0000313" key="10">
    <source>
        <dbReference type="EMBL" id="CAD1478399.1"/>
    </source>
</evidence>
<evidence type="ECO:0000256" key="8">
    <source>
        <dbReference type="SAM" id="SignalP"/>
    </source>
</evidence>
<evidence type="ECO:0000256" key="5">
    <source>
        <dbReference type="ARBA" id="ARBA00022989"/>
    </source>
</evidence>
<comment type="caution">
    <text evidence="10">The sequence shown here is derived from an EMBL/GenBank/DDBJ whole genome shotgun (WGS) entry which is preliminary data.</text>
</comment>